<dbReference type="PRINTS" id="PR01411">
    <property type="entry name" value="CCMFBIOGNSIS"/>
</dbReference>
<dbReference type="InterPro" id="IPR002541">
    <property type="entry name" value="Cyt_c_assembly"/>
</dbReference>
<dbReference type="GO" id="GO:0017004">
    <property type="term" value="P:cytochrome complex assembly"/>
    <property type="evidence" value="ECO:0007669"/>
    <property type="project" value="UniProtKB-KW"/>
</dbReference>
<evidence type="ECO:0000256" key="7">
    <source>
        <dbReference type="ARBA" id="ARBA00022989"/>
    </source>
</evidence>
<dbReference type="Proteomes" id="UP000056968">
    <property type="component" value="Chromosome"/>
</dbReference>
<evidence type="ECO:0000256" key="6">
    <source>
        <dbReference type="ARBA" id="ARBA00022748"/>
    </source>
</evidence>
<comment type="function">
    <text evidence="9">Required for the biogenesis of c-type cytochromes. Possible subunit of a heme lyase.</text>
</comment>
<dbReference type="RefSeq" id="WP_062065271.1">
    <property type="nucleotide sequence ID" value="NZ_CP013264.1"/>
</dbReference>
<feature type="transmembrane region" description="Helical" evidence="10">
    <location>
        <begin position="352"/>
        <end position="372"/>
    </location>
</feature>
<feature type="transmembrane region" description="Helical" evidence="10">
    <location>
        <begin position="478"/>
        <end position="498"/>
    </location>
</feature>
<feature type="transmembrane region" description="Helical" evidence="10">
    <location>
        <begin position="177"/>
        <end position="197"/>
    </location>
</feature>
<feature type="transmembrane region" description="Helical" evidence="10">
    <location>
        <begin position="6"/>
        <end position="30"/>
    </location>
</feature>
<keyword evidence="8 10" id="KW-0472">Membrane</keyword>
<feature type="transmembrane region" description="Helical" evidence="10">
    <location>
        <begin position="249"/>
        <end position="266"/>
    </location>
</feature>
<feature type="transmembrane region" description="Helical" evidence="10">
    <location>
        <begin position="392"/>
        <end position="412"/>
    </location>
</feature>
<dbReference type="PRINTS" id="PR01410">
    <property type="entry name" value="CCBIOGENESIS"/>
</dbReference>
<evidence type="ECO:0000256" key="8">
    <source>
        <dbReference type="ARBA" id="ARBA00023136"/>
    </source>
</evidence>
<feature type="transmembrane region" description="Helical" evidence="10">
    <location>
        <begin position="313"/>
        <end position="331"/>
    </location>
</feature>
<feature type="transmembrane region" description="Helical" evidence="10">
    <location>
        <begin position="42"/>
        <end position="62"/>
    </location>
</feature>
<evidence type="ECO:0000256" key="1">
    <source>
        <dbReference type="ARBA" id="ARBA00004429"/>
    </source>
</evidence>
<dbReference type="Pfam" id="PF01578">
    <property type="entry name" value="Cytochrom_C_asm"/>
    <property type="match status" value="1"/>
</dbReference>
<keyword evidence="4" id="KW-0997">Cell inner membrane</keyword>
<keyword evidence="7 10" id="KW-1133">Transmembrane helix</keyword>
<dbReference type="NCBIfam" id="NF007691">
    <property type="entry name" value="PRK10369.1"/>
    <property type="match status" value="1"/>
</dbReference>
<feature type="transmembrane region" description="Helical" evidence="10">
    <location>
        <begin position="424"/>
        <end position="443"/>
    </location>
</feature>
<comment type="similarity">
    <text evidence="2">Belongs to the CcmF/CycK/Ccl1/NrfE/CcsA family.</text>
</comment>
<keyword evidence="5 10" id="KW-0812">Transmembrane</keyword>
<evidence type="ECO:0000259" key="12">
    <source>
        <dbReference type="Pfam" id="PF16327"/>
    </source>
</evidence>
<dbReference type="Pfam" id="PF16327">
    <property type="entry name" value="CcmF_C"/>
    <property type="match status" value="1"/>
</dbReference>
<feature type="domain" description="Cytochrome c assembly protein" evidence="11">
    <location>
        <begin position="89"/>
        <end position="295"/>
    </location>
</feature>
<dbReference type="OrthoDB" id="9761451at2"/>
<feature type="domain" description="Cytochrome c-type biogenesis protein CcmF C-terminal" evidence="12">
    <location>
        <begin position="315"/>
        <end position="627"/>
    </location>
</feature>
<gene>
    <name evidence="13" type="ORF">ATN00_12930</name>
</gene>
<dbReference type="GO" id="GO:0020037">
    <property type="term" value="F:heme binding"/>
    <property type="evidence" value="ECO:0007669"/>
    <property type="project" value="InterPro"/>
</dbReference>
<dbReference type="PANTHER" id="PTHR43653">
    <property type="entry name" value="CYTOCHROME C ASSEMBLY PROTEIN-RELATED"/>
    <property type="match status" value="1"/>
</dbReference>
<accession>A0A0S3F044</accession>
<feature type="transmembrane region" description="Helical" evidence="10">
    <location>
        <begin position="449"/>
        <end position="469"/>
    </location>
</feature>
<dbReference type="InterPro" id="IPR032523">
    <property type="entry name" value="CcmF_C"/>
</dbReference>
<evidence type="ECO:0000256" key="4">
    <source>
        <dbReference type="ARBA" id="ARBA00022519"/>
    </source>
</evidence>
<feature type="transmembrane region" description="Helical" evidence="10">
    <location>
        <begin position="125"/>
        <end position="144"/>
    </location>
</feature>
<dbReference type="GO" id="GO:0015232">
    <property type="term" value="F:heme transmembrane transporter activity"/>
    <property type="evidence" value="ECO:0007669"/>
    <property type="project" value="InterPro"/>
</dbReference>
<evidence type="ECO:0000256" key="2">
    <source>
        <dbReference type="ARBA" id="ARBA00009186"/>
    </source>
</evidence>
<dbReference type="KEGG" id="sbd:ATN00_12930"/>
<dbReference type="AlphaFoldDB" id="A0A0S3F044"/>
<proteinExistence type="inferred from homology"/>
<feature type="transmembrane region" description="Helical" evidence="10">
    <location>
        <begin position="96"/>
        <end position="113"/>
    </location>
</feature>
<feature type="transmembrane region" description="Helical" evidence="10">
    <location>
        <begin position="273"/>
        <end position="293"/>
    </location>
</feature>
<evidence type="ECO:0000313" key="14">
    <source>
        <dbReference type="Proteomes" id="UP000056968"/>
    </source>
</evidence>
<feature type="transmembrane region" description="Helical" evidence="10">
    <location>
        <begin position="209"/>
        <end position="229"/>
    </location>
</feature>
<keyword evidence="3" id="KW-1003">Cell membrane</keyword>
<evidence type="ECO:0000256" key="3">
    <source>
        <dbReference type="ARBA" id="ARBA00022475"/>
    </source>
</evidence>
<dbReference type="STRING" id="1332080.ATN00_12930"/>
<keyword evidence="14" id="KW-1185">Reference proteome</keyword>
<evidence type="ECO:0000256" key="10">
    <source>
        <dbReference type="SAM" id="Phobius"/>
    </source>
</evidence>
<evidence type="ECO:0000259" key="11">
    <source>
        <dbReference type="Pfam" id="PF01578"/>
    </source>
</evidence>
<dbReference type="InterPro" id="IPR003568">
    <property type="entry name" value="Cyt_c_biogenesis_CcmF"/>
</dbReference>
<name>A0A0S3F044_9SPHN</name>
<dbReference type="EMBL" id="CP013264">
    <property type="protein sequence ID" value="ALR21065.1"/>
    <property type="molecule type" value="Genomic_DNA"/>
</dbReference>
<reference evidence="13 14" key="1">
    <citation type="submission" date="2015-11" db="EMBL/GenBank/DDBJ databases">
        <title>A Two-component Flavoprotein Monooxygenase System MeaXY Responsible for para-Hydroxylation of 2-Methyl-6-ethylaniline and 2,6-Diethylaniline in Sphingobium baderi DE-13.</title>
        <authorList>
            <person name="Cheng M."/>
            <person name="Meng Q."/>
            <person name="Yang Y."/>
            <person name="Chu C."/>
            <person name="Yan X."/>
            <person name="He J."/>
            <person name="Li S."/>
        </authorList>
    </citation>
    <scope>NUCLEOTIDE SEQUENCE [LARGE SCALE GENOMIC DNA]</scope>
    <source>
        <strain evidence="13 14">DE-13</strain>
    </source>
</reference>
<evidence type="ECO:0000256" key="9">
    <source>
        <dbReference type="ARBA" id="ARBA00037230"/>
    </source>
</evidence>
<protein>
    <submittedName>
        <fullName evidence="13">Cytochrome C biogenesis protein CcmF</fullName>
    </submittedName>
</protein>
<dbReference type="GO" id="GO:0005886">
    <property type="term" value="C:plasma membrane"/>
    <property type="evidence" value="ECO:0007669"/>
    <property type="project" value="UniProtKB-SubCell"/>
</dbReference>
<sequence>MIAEAGLAALWLAAALALLQLALVAFGLVGRKGELLGAVRPVAVSQGLLTLLAFVMLVLLFLRSDMSVMLVVTNSHSMKPWLYKFAGTWGNHEGSMLLWITVMGLAGSAVALFERALRRDTHMATLGAQAAISLGFYAFLLFSSNPFARIDPPPPDGQGLNPLLQDPGLAFHPPTLYLGYVGLSVAFSFAVGALLTRQVDAGFARAMRPWVLAAWVMLTLGITAGSYWAYYELGWGGWWFWDPVENASLMPWLAATALLHSVTVLATRDALRAWTVMLAVIAFSMSMVGTFLVRSGILTSVHAFAVDPERGTFILGLLAIYIGGAFALFGWRVGAVREGAPFELVSRETMLVINNLLLSVILGLVLIGTLYPLMTEAFGHKVSVGAPYFDRIAGPIALILMIAMMAGPLTRWRRDRFAVVAGRMMVPAIVALVVLALVVALAWGRIGILPLAGLVVAGAAAVGSVGPLWKRNLRRTPLFTWGMVIAHLGCAVSLGGMASDSAFTVEKLVAARPGDRIETAGWTLHFDKIMPIAGDNWTALQADMTASRGGGTAIVIHPQSRFFASPPTTTTEAALLTRWNGQLYVVLGQETDDGRWQVRIWWKPFVTFIWLGGIMIALGGALALLGRERRGWLLKWRARAVA</sequence>
<evidence type="ECO:0000256" key="5">
    <source>
        <dbReference type="ARBA" id="ARBA00022692"/>
    </source>
</evidence>
<feature type="transmembrane region" description="Helical" evidence="10">
    <location>
        <begin position="605"/>
        <end position="625"/>
    </location>
</feature>
<keyword evidence="6" id="KW-0201">Cytochrome c-type biogenesis</keyword>
<dbReference type="NCBIfam" id="TIGR00353">
    <property type="entry name" value="nrfE"/>
    <property type="match status" value="1"/>
</dbReference>
<dbReference type="PANTHER" id="PTHR43653:SF1">
    <property type="entry name" value="CYTOCHROME C-TYPE BIOGENESIS PROTEIN CCMF"/>
    <property type="match status" value="1"/>
</dbReference>
<evidence type="ECO:0000313" key="13">
    <source>
        <dbReference type="EMBL" id="ALR21065.1"/>
    </source>
</evidence>
<dbReference type="InterPro" id="IPR003567">
    <property type="entry name" value="Cyt_c_biogenesis"/>
</dbReference>
<organism evidence="13 14">
    <name type="scientific">Sphingobium baderi</name>
    <dbReference type="NCBI Taxonomy" id="1332080"/>
    <lineage>
        <taxon>Bacteria</taxon>
        <taxon>Pseudomonadati</taxon>
        <taxon>Pseudomonadota</taxon>
        <taxon>Alphaproteobacteria</taxon>
        <taxon>Sphingomonadales</taxon>
        <taxon>Sphingomonadaceae</taxon>
        <taxon>Sphingobium</taxon>
    </lineage>
</organism>
<comment type="subcellular location">
    <subcellularLocation>
        <location evidence="1">Cell inner membrane</location>
        <topology evidence="1">Multi-pass membrane protein</topology>
    </subcellularLocation>
</comment>